<dbReference type="RefSeq" id="WP_123101957.1">
    <property type="nucleotide sequence ID" value="NZ_RIBZ01000270.1"/>
</dbReference>
<proteinExistence type="predicted"/>
<evidence type="ECO:0000313" key="1">
    <source>
        <dbReference type="EMBL" id="RNG22175.1"/>
    </source>
</evidence>
<gene>
    <name evidence="1" type="ORF">EEJ42_21660</name>
</gene>
<evidence type="ECO:0000313" key="2">
    <source>
        <dbReference type="Proteomes" id="UP000275401"/>
    </source>
</evidence>
<reference evidence="1 2" key="1">
    <citation type="submission" date="2018-11" db="EMBL/GenBank/DDBJ databases">
        <title>The Potential of Streptomyces as Biocontrol Agents against the Tomato grey mould, Botrytis cinerea (Gray mold) Frontiers in Microbiology.</title>
        <authorList>
            <person name="Li D."/>
        </authorList>
    </citation>
    <scope>NUCLEOTIDE SEQUENCE [LARGE SCALE GENOMIC DNA]</scope>
    <source>
        <strain evidence="1 2">NEAU-LD23</strain>
    </source>
</reference>
<dbReference type="AlphaFoldDB" id="A0A3M8W107"/>
<dbReference type="EMBL" id="RIBZ01000270">
    <property type="protein sequence ID" value="RNG22175.1"/>
    <property type="molecule type" value="Genomic_DNA"/>
</dbReference>
<sequence>MVNNNQPSLLTVLRSLPWSRANARHAARSRGHGRPELRGAKALTVDGLGLDFPGAVQSARIMRFRANAATGRLTRKTIYAITDLPSTQASPQQLGENLLGIS</sequence>
<organism evidence="1 2">
    <name type="scientific">Streptomyces botrytidirepellens</name>
    <dbReference type="NCBI Taxonomy" id="2486417"/>
    <lineage>
        <taxon>Bacteria</taxon>
        <taxon>Bacillati</taxon>
        <taxon>Actinomycetota</taxon>
        <taxon>Actinomycetes</taxon>
        <taxon>Kitasatosporales</taxon>
        <taxon>Streptomycetaceae</taxon>
        <taxon>Streptomyces</taxon>
    </lineage>
</organism>
<dbReference type="Proteomes" id="UP000275401">
    <property type="component" value="Unassembled WGS sequence"/>
</dbReference>
<accession>A0A3M8W107</accession>
<protein>
    <submittedName>
        <fullName evidence="1">Uncharacterized protein</fullName>
    </submittedName>
</protein>
<comment type="caution">
    <text evidence="1">The sequence shown here is derived from an EMBL/GenBank/DDBJ whole genome shotgun (WGS) entry which is preliminary data.</text>
</comment>
<name>A0A3M8W107_9ACTN</name>
<keyword evidence="2" id="KW-1185">Reference proteome</keyword>